<feature type="transmembrane region" description="Helical" evidence="1">
    <location>
        <begin position="103"/>
        <end position="125"/>
    </location>
</feature>
<dbReference type="Proteomes" id="UP000625574">
    <property type="component" value="Unassembled WGS sequence"/>
</dbReference>
<evidence type="ECO:0000259" key="2">
    <source>
        <dbReference type="Pfam" id="PF21537"/>
    </source>
</evidence>
<accession>A0ABS0VX48</accession>
<dbReference type="RefSeq" id="WP_198736789.1">
    <property type="nucleotide sequence ID" value="NZ_JAEIOT010000011.1"/>
</dbReference>
<evidence type="ECO:0000256" key="1">
    <source>
        <dbReference type="SAM" id="Phobius"/>
    </source>
</evidence>
<dbReference type="Pfam" id="PF21537">
    <property type="entry name" value="DUF1980_C"/>
    <property type="match status" value="1"/>
</dbReference>
<dbReference type="InterPro" id="IPR015402">
    <property type="entry name" value="DUF1980"/>
</dbReference>
<dbReference type="EMBL" id="JAEIOT010000011">
    <property type="protein sequence ID" value="MBI9001337.1"/>
    <property type="molecule type" value="Genomic_DNA"/>
</dbReference>
<proteinExistence type="predicted"/>
<feature type="transmembrane region" description="Helical" evidence="1">
    <location>
        <begin position="61"/>
        <end position="83"/>
    </location>
</feature>
<keyword evidence="1" id="KW-0472">Membrane</keyword>
<comment type="caution">
    <text evidence="3">The sequence shown here is derived from an EMBL/GenBank/DDBJ whole genome shotgun (WGS) entry which is preliminary data.</text>
</comment>
<keyword evidence="4" id="KW-1185">Reference proteome</keyword>
<feature type="transmembrane region" description="Helical" evidence="1">
    <location>
        <begin position="29"/>
        <end position="49"/>
    </location>
</feature>
<feature type="domain" description="DUF1980" evidence="2">
    <location>
        <begin position="179"/>
        <end position="281"/>
    </location>
</feature>
<dbReference type="NCBIfam" id="TIGR03943">
    <property type="entry name" value="TIGR03943 family putative permease subunit"/>
    <property type="match status" value="1"/>
</dbReference>
<evidence type="ECO:0000313" key="4">
    <source>
        <dbReference type="Proteomes" id="UP000625574"/>
    </source>
</evidence>
<sequence length="282" mass="29696">MINHPDRNDHHDHVHDTPVDHGPVAGPGFSAQIIAVLWLLTGVLVLALLATGRLATYIRTFWHPMTLTVALLVTGLALSVLWFGARHENRAGGEKAKVSPIAWLVFVPFLLVVIGSPSPLGAAMLDNTASGTERDAALAGGAGRAATAPRSGVNFDPLSDTGINELNLDDLHNRYSYGDLEDLAGKKIKVIGFISHGGAASFDDSGEHSAGDGGKVMVNRYKIFCCAADAVAYSATLAGGSDLPDDTWVEVVGTVDVDASDSHLVLTPESITATNEPRIPYL</sequence>
<dbReference type="InterPro" id="IPR048447">
    <property type="entry name" value="DUF1980_C"/>
</dbReference>
<gene>
    <name evidence="3" type="ORF">JDV76_10215</name>
</gene>
<reference evidence="3 4" key="1">
    <citation type="submission" date="2020-12" db="EMBL/GenBank/DDBJ databases">
        <title>Genome public.</title>
        <authorList>
            <person name="Sun Q."/>
        </authorList>
    </citation>
    <scope>NUCLEOTIDE SEQUENCE [LARGE SCALE GENOMIC DNA]</scope>
    <source>
        <strain evidence="3 4">CCM 8864</strain>
    </source>
</reference>
<organism evidence="3 4">
    <name type="scientific">Corynebacterium marambiense</name>
    <dbReference type="NCBI Taxonomy" id="2765364"/>
    <lineage>
        <taxon>Bacteria</taxon>
        <taxon>Bacillati</taxon>
        <taxon>Actinomycetota</taxon>
        <taxon>Actinomycetes</taxon>
        <taxon>Mycobacteriales</taxon>
        <taxon>Corynebacteriaceae</taxon>
        <taxon>Corynebacterium</taxon>
    </lineage>
</organism>
<name>A0ABS0VX48_9CORY</name>
<keyword evidence="1" id="KW-0812">Transmembrane</keyword>
<keyword evidence="1" id="KW-1133">Transmembrane helix</keyword>
<evidence type="ECO:0000313" key="3">
    <source>
        <dbReference type="EMBL" id="MBI9001337.1"/>
    </source>
</evidence>
<protein>
    <submittedName>
        <fullName evidence="3">TIGR03943 family protein</fullName>
    </submittedName>
</protein>